<dbReference type="OrthoDB" id="10657044at2759"/>
<evidence type="ECO:0000313" key="2">
    <source>
        <dbReference type="EMBL" id="CRG84929.1"/>
    </source>
</evidence>
<dbReference type="AlphaFoldDB" id="A0A1J1GKQ3"/>
<feature type="chain" id="PRO_5012046041" evidence="1">
    <location>
        <begin position="23"/>
        <end position="746"/>
    </location>
</feature>
<evidence type="ECO:0000256" key="1">
    <source>
        <dbReference type="SAM" id="SignalP"/>
    </source>
</evidence>
<dbReference type="RefSeq" id="XP_028531201.1">
    <property type="nucleotide sequence ID" value="XM_028676100.1"/>
</dbReference>
<dbReference type="VEuPathDB" id="PlasmoDB:PRELSG_0030200"/>
<reference evidence="2 3" key="1">
    <citation type="submission" date="2015-04" db="EMBL/GenBank/DDBJ databases">
        <authorList>
            <consortium name="Pathogen Informatics"/>
        </authorList>
    </citation>
    <scope>NUCLEOTIDE SEQUENCE [LARGE SCALE GENOMIC DNA]</scope>
    <source>
        <strain evidence="2 3">SGS1</strain>
    </source>
</reference>
<sequence length="746" mass="87451">MLCNNFFLLFLQYIIIIRICISQESESSEKDLRLKICTTSNEDKKSILLDETEEENEYLQFLLEIDGELCDSNSTLSNSENTLTCKQDSISNTKNILYEFLDEFFNSQNFSTDLQKSTSDIGKSASNIQSTNSILQDVESYSNYNTNNLENTPKVYHDMDYHLPNLIQGPQYTIINLQNTPHHISTTNLEGALNSLQVPSCSNVESSDLYFHKEKNIRSYKRNIEEKTEHQEKRKKLEDSNNAEEDCINNYMDTTNSVIAASKCERSFMKNLSFPTLEKVFTMDLSELIVHAVPDLQNLSKVLKNNYNIIVRKINSVNHPSKEILEKELTNVNKEYLTKLKLHCVNEMKYKKNKLENTCKFFPLPSSVEEFAFKDKKKISVALINYINDLSKLLEEMNALKKVYRPVSYIINNFLYNELISIKLFKSRKHCLQIFQEMFEVMEDFISSAENAIKNDSFSFDLSKIKNTRKILYSVRSNLSTIYQLSSKCSSILEDMNLSDSDDKIKIQIIFYFFSEMITMNEYCVKSIPKIDGTHDIIKTFSNIVLKQRNRLSEFKQRASEIFNLNTSELNLNSIPLHSLMIGEKRKTLHTLYLKIMKILMYKSLKYQLNLVIGIFHNIKEKIPTTDMQNYEEMKIPRNYNKEDVISELGEYKNTLRTVKLNIKYRILYNSLKEDISNIYTLLETNYNKIKTYLCKFKEILKQLNKKKYIENDDIKKSNCEDELMSLFNLVYVIEMMNNYKIEELK</sequence>
<dbReference type="GeneID" id="39734232"/>
<organism evidence="2 3">
    <name type="scientific">Plasmodium relictum</name>
    <dbReference type="NCBI Taxonomy" id="85471"/>
    <lineage>
        <taxon>Eukaryota</taxon>
        <taxon>Sar</taxon>
        <taxon>Alveolata</taxon>
        <taxon>Apicomplexa</taxon>
        <taxon>Aconoidasida</taxon>
        <taxon>Haemosporida</taxon>
        <taxon>Plasmodiidae</taxon>
        <taxon>Plasmodium</taxon>
        <taxon>Plasmodium (Haemamoeba)</taxon>
    </lineage>
</organism>
<dbReference type="EMBL" id="CVMU01000321">
    <property type="protein sequence ID" value="CRG84929.1"/>
    <property type="molecule type" value="Genomic_DNA"/>
</dbReference>
<dbReference type="KEGG" id="prel:PRELSG_0030200"/>
<dbReference type="Proteomes" id="UP000220158">
    <property type="component" value="Unassembled WGS sequence"/>
</dbReference>
<accession>A0A1J1GKQ3</accession>
<protein>
    <submittedName>
        <fullName evidence="2">Surface-associated interspersed protein (SURFIN)</fullName>
    </submittedName>
</protein>
<name>A0A1J1GKQ3_PLARL</name>
<gene>
    <name evidence="2" type="ORF">PRELSG_0030200</name>
</gene>
<dbReference type="OMA" id="NFDLQDM"/>
<keyword evidence="3" id="KW-1185">Reference proteome</keyword>
<feature type="signal peptide" evidence="1">
    <location>
        <begin position="1"/>
        <end position="22"/>
    </location>
</feature>
<keyword evidence="1" id="KW-0732">Signal</keyword>
<evidence type="ECO:0000313" key="3">
    <source>
        <dbReference type="Proteomes" id="UP000220158"/>
    </source>
</evidence>
<proteinExistence type="predicted"/>